<dbReference type="STRING" id="247279.NIES1031_20050"/>
<keyword evidence="2" id="KW-0472">Membrane</keyword>
<dbReference type="RefSeq" id="WP_073551237.1">
    <property type="nucleotide sequence ID" value="NZ_CAWMVK010000013.1"/>
</dbReference>
<organism evidence="3 4">
    <name type="scientific">Chroogloeocystis siderophila 5.2 s.c.1</name>
    <dbReference type="NCBI Taxonomy" id="247279"/>
    <lineage>
        <taxon>Bacteria</taxon>
        <taxon>Bacillati</taxon>
        <taxon>Cyanobacteriota</taxon>
        <taxon>Cyanophyceae</taxon>
        <taxon>Oscillatoriophycideae</taxon>
        <taxon>Chroococcales</taxon>
        <taxon>Chroococcaceae</taxon>
        <taxon>Chroogloeocystis</taxon>
    </lineage>
</organism>
<protein>
    <submittedName>
        <fullName evidence="3">Uncharacterized protein</fullName>
    </submittedName>
</protein>
<sequence>MNTHTFDHHSVTCPICQRPGNLKQIKKCNGLFTCPYCQERLVVSWSGHYVRDPHSSKQVEMTHLLRRQSRPWARILRDFSFIKKTAAIAAIGSAILLGISVVTLETLKPGQESPQEPSKEIVVDEPPQDSP</sequence>
<gene>
    <name evidence="3" type="ORF">NIES1031_20050</name>
</gene>
<feature type="region of interest" description="Disordered" evidence="1">
    <location>
        <begin position="109"/>
        <end position="131"/>
    </location>
</feature>
<accession>A0A1U7HFW3</accession>
<feature type="transmembrane region" description="Helical" evidence="2">
    <location>
        <begin position="86"/>
        <end position="104"/>
    </location>
</feature>
<proteinExistence type="predicted"/>
<keyword evidence="2" id="KW-1133">Transmembrane helix</keyword>
<comment type="caution">
    <text evidence="3">The sequence shown here is derived from an EMBL/GenBank/DDBJ whole genome shotgun (WGS) entry which is preliminary data.</text>
</comment>
<dbReference type="EMBL" id="MRCC01000020">
    <property type="protein sequence ID" value="OKH22454.1"/>
    <property type="molecule type" value="Genomic_DNA"/>
</dbReference>
<evidence type="ECO:0000313" key="3">
    <source>
        <dbReference type="EMBL" id="OKH22454.1"/>
    </source>
</evidence>
<reference evidence="3 4" key="1">
    <citation type="submission" date="2016-11" db="EMBL/GenBank/DDBJ databases">
        <title>Draft Genome Sequences of Nine Cyanobacterial Strains from Diverse Habitats.</title>
        <authorList>
            <person name="Zhu T."/>
            <person name="Hou S."/>
            <person name="Lu X."/>
            <person name="Hess W.R."/>
        </authorList>
    </citation>
    <scope>NUCLEOTIDE SEQUENCE [LARGE SCALE GENOMIC DNA]</scope>
    <source>
        <strain evidence="3 4">5.2 s.c.1</strain>
    </source>
</reference>
<evidence type="ECO:0000256" key="1">
    <source>
        <dbReference type="SAM" id="MobiDB-lite"/>
    </source>
</evidence>
<dbReference type="AlphaFoldDB" id="A0A1U7HFW3"/>
<evidence type="ECO:0000256" key="2">
    <source>
        <dbReference type="SAM" id="Phobius"/>
    </source>
</evidence>
<evidence type="ECO:0000313" key="4">
    <source>
        <dbReference type="Proteomes" id="UP000185984"/>
    </source>
</evidence>
<dbReference type="Proteomes" id="UP000185984">
    <property type="component" value="Unassembled WGS sequence"/>
</dbReference>
<name>A0A1U7HFW3_9CHRO</name>
<keyword evidence="4" id="KW-1185">Reference proteome</keyword>
<keyword evidence="2" id="KW-0812">Transmembrane</keyword>
<dbReference type="OrthoDB" id="513338at2"/>